<evidence type="ECO:0000313" key="3">
    <source>
        <dbReference type="EMBL" id="CAF3901489.1"/>
    </source>
</evidence>
<feature type="region of interest" description="Disordered" evidence="1">
    <location>
        <begin position="65"/>
        <end position="84"/>
    </location>
</feature>
<protein>
    <submittedName>
        <fullName evidence="2">Uncharacterized protein</fullName>
    </submittedName>
</protein>
<dbReference type="Proteomes" id="UP000663829">
    <property type="component" value="Unassembled WGS sequence"/>
</dbReference>
<reference evidence="2" key="1">
    <citation type="submission" date="2021-02" db="EMBL/GenBank/DDBJ databases">
        <authorList>
            <person name="Nowell W R."/>
        </authorList>
    </citation>
    <scope>NUCLEOTIDE SEQUENCE</scope>
</reference>
<sequence length="209" mass="23770">MSRTTYDLLPERPKRMIPNLIKRKKLIYCSFHLSELLAVLARLFISNFIVKYFLTDKESEIDRASTRHSSSLSSSPSSISSLTSSSNASIFLPEDKTDSIKVFSDALLSIYGTITYGDDRGKLACETLMKILWSITFYSDDEQIKRQLKSNGILIFLLHSLSETDPFEPFVLFCYSSQDEQSVKQLINPQTCTIYALLMDDDNDDINTS</sequence>
<feature type="compositionally biased region" description="Low complexity" evidence="1">
    <location>
        <begin position="67"/>
        <end position="84"/>
    </location>
</feature>
<dbReference type="OrthoDB" id="9990764at2759"/>
<accession>A0A814RR52</accession>
<proteinExistence type="predicted"/>
<evidence type="ECO:0000313" key="4">
    <source>
        <dbReference type="Proteomes" id="UP000663829"/>
    </source>
</evidence>
<dbReference type="EMBL" id="CAJNOQ010006511">
    <property type="protein sequence ID" value="CAF1137727.1"/>
    <property type="molecule type" value="Genomic_DNA"/>
</dbReference>
<gene>
    <name evidence="2" type="ORF">GPM918_LOCUS20526</name>
    <name evidence="3" type="ORF">SRO942_LOCUS20523</name>
</gene>
<keyword evidence="4" id="KW-1185">Reference proteome</keyword>
<comment type="caution">
    <text evidence="2">The sequence shown here is derived from an EMBL/GenBank/DDBJ whole genome shotgun (WGS) entry which is preliminary data.</text>
</comment>
<evidence type="ECO:0000256" key="1">
    <source>
        <dbReference type="SAM" id="MobiDB-lite"/>
    </source>
</evidence>
<evidence type="ECO:0000313" key="2">
    <source>
        <dbReference type="EMBL" id="CAF1137727.1"/>
    </source>
</evidence>
<dbReference type="AlphaFoldDB" id="A0A814RR52"/>
<dbReference type="Proteomes" id="UP000681722">
    <property type="component" value="Unassembled WGS sequence"/>
</dbReference>
<dbReference type="EMBL" id="CAJOBC010006512">
    <property type="protein sequence ID" value="CAF3901489.1"/>
    <property type="molecule type" value="Genomic_DNA"/>
</dbReference>
<organism evidence="2 4">
    <name type="scientific">Didymodactylos carnosus</name>
    <dbReference type="NCBI Taxonomy" id="1234261"/>
    <lineage>
        <taxon>Eukaryota</taxon>
        <taxon>Metazoa</taxon>
        <taxon>Spiralia</taxon>
        <taxon>Gnathifera</taxon>
        <taxon>Rotifera</taxon>
        <taxon>Eurotatoria</taxon>
        <taxon>Bdelloidea</taxon>
        <taxon>Philodinida</taxon>
        <taxon>Philodinidae</taxon>
        <taxon>Didymodactylos</taxon>
    </lineage>
</organism>
<name>A0A814RR52_9BILA</name>